<proteinExistence type="predicted"/>
<evidence type="ECO:0000313" key="2">
    <source>
        <dbReference type="Proteomes" id="UP000255091"/>
    </source>
</evidence>
<protein>
    <submittedName>
        <fullName evidence="1">Phosphate-binding protein</fullName>
    </submittedName>
</protein>
<evidence type="ECO:0000313" key="1">
    <source>
        <dbReference type="EMBL" id="SUK46044.1"/>
    </source>
</evidence>
<organism evidence="1 2">
    <name type="scientific">Staphylococcus aureus</name>
    <dbReference type="NCBI Taxonomy" id="1280"/>
    <lineage>
        <taxon>Bacteria</taxon>
        <taxon>Bacillati</taxon>
        <taxon>Bacillota</taxon>
        <taxon>Bacilli</taxon>
        <taxon>Bacillales</taxon>
        <taxon>Staphylococcaceae</taxon>
        <taxon>Staphylococcus</taxon>
    </lineage>
</organism>
<dbReference type="AlphaFoldDB" id="A0A380DTU5"/>
<name>A0A380DTU5_STAAU</name>
<dbReference type="EMBL" id="UHAP01000001">
    <property type="protein sequence ID" value="SUK46044.1"/>
    <property type="molecule type" value="Genomic_DNA"/>
</dbReference>
<dbReference type="PROSITE" id="PS51257">
    <property type="entry name" value="PROKAR_LIPOPROTEIN"/>
    <property type="match status" value="1"/>
</dbReference>
<dbReference type="Proteomes" id="UP000255091">
    <property type="component" value="Unassembled WGS sequence"/>
</dbReference>
<gene>
    <name evidence="1" type="primary">pstS_3</name>
    <name evidence="1" type="ORF">NCTC6133_01789</name>
</gene>
<accession>A0A380DTU5</accession>
<sequence length="117" mass="12534">MKKWQFVGTTALGATLLLGACGGGNGGSGNSDLKGEAKGDGSSTVAPIVEKLNEKWAQDHSDAKISAGQLVQVLVSKNSLQEISTSLMLLDQLKMKRSKNYRIRISNTKNSKLRKMV</sequence>
<reference evidence="1 2" key="1">
    <citation type="submission" date="2018-06" db="EMBL/GenBank/DDBJ databases">
        <authorList>
            <consortium name="Pathogen Informatics"/>
            <person name="Doyle S."/>
        </authorList>
    </citation>
    <scope>NUCLEOTIDE SEQUENCE [LARGE SCALE GENOMIC DNA]</scope>
    <source>
        <strain evidence="1 2">NCTC6133</strain>
    </source>
</reference>